<evidence type="ECO:0000259" key="1">
    <source>
        <dbReference type="PROSITE" id="PS50086"/>
    </source>
</evidence>
<dbReference type="Gene3D" id="1.10.8.270">
    <property type="entry name" value="putative rabgap domain of human tbc1 domain family member 14 like domains"/>
    <property type="match status" value="1"/>
</dbReference>
<dbReference type="RefSeq" id="XP_056037904.1">
    <property type="nucleotide sequence ID" value="XM_056181832.1"/>
</dbReference>
<reference evidence="2 3" key="1">
    <citation type="journal article" date="2023" name="G3 (Bethesda)">
        <title>A high-quality reference genome for the fission yeast Schizosaccharomyces osmophilus.</title>
        <authorList>
            <person name="Jia G.S."/>
            <person name="Zhang W.C."/>
            <person name="Liang Y."/>
            <person name="Liu X.H."/>
            <person name="Rhind N."/>
            <person name="Pidoux A."/>
            <person name="Brysch-Herzberg M."/>
            <person name="Du L.L."/>
        </authorList>
    </citation>
    <scope>NUCLEOTIDE SEQUENCE [LARGE SCALE GENOMIC DNA]</scope>
    <source>
        <strain evidence="2 3">CBS 15793</strain>
    </source>
</reference>
<dbReference type="PROSITE" id="PS50086">
    <property type="entry name" value="TBC_RABGAP"/>
    <property type="match status" value="1"/>
</dbReference>
<dbReference type="InterPro" id="IPR004182">
    <property type="entry name" value="GRAM"/>
</dbReference>
<protein>
    <submittedName>
        <fullName evidence="2">Rab GAP Gyp2</fullName>
    </submittedName>
</protein>
<dbReference type="InterPro" id="IPR000195">
    <property type="entry name" value="Rab-GAP-TBC_dom"/>
</dbReference>
<evidence type="ECO:0000313" key="3">
    <source>
        <dbReference type="Proteomes" id="UP001212411"/>
    </source>
</evidence>
<proteinExistence type="predicted"/>
<sequence length="734" mass="85310">MNLLKHVFPENNYEAYEGLLPPAVFFRLTKQEEIIVGSSCEIKYNDFLIFGSIYISTSFLCFHSLDLKTRFTFPLSTIRQVERTASDTDVFVFDLITLQNQIIHLTIKGTRQQSELFCDRLLRQLRVTSPEAGDVKEFLHTLASEKLLHSGILKKSNNENQATLYHRLNFSTGLGALFGFPSKLINPKFHSDIHEKEQLDRWRKYFLKSGANFNFVQTPFFFTLLQNGIPDNLRADVWETCSGSLYWRWKSKSFYNDNVNRVLTETCEYGDEIERDLSRSLPSYPAYQSKTGIDALRRVLRFYSGVKTDMGYCQAINIVVAALLIYCTEEQAYFLFSQISELYVPGYYGKLIHGLLLDLTVFEYTLQQTLPHLYQKIFEMKMDLRLITINWFFSLFIKDFRLDYAMQILDYFITNGPNVLFQIALALFKINAHGILNAVDDASVVNVFQDCFAKINTESSTTTCNGSTTNKPISSTFSQLQAIAFEYFDFITNGYILAKRTEFRETVLTSLKLFTKRSHLRGLYQHTKLSNISLESLYDAFIDGIGEDHLCHSRIMEQKINYNGFEKLIKKSIPRQIFLEKAAHYQKSERKLFKRLYNWLNRTSDLNVPLTFEKLIIGIETMNVLAKEAPEVFCFQLYDFNEEKKLQTDQIVELSESLILICCYEGNHEDDERLTVISDFLRSCFNKRKQNQKEVQISLEQFQYIAANTSLLPILGFFIEKLVKGMLTKRNTIQ</sequence>
<organism evidence="2 3">
    <name type="scientific">Schizosaccharomyces osmophilus</name>
    <dbReference type="NCBI Taxonomy" id="2545709"/>
    <lineage>
        <taxon>Eukaryota</taxon>
        <taxon>Fungi</taxon>
        <taxon>Dikarya</taxon>
        <taxon>Ascomycota</taxon>
        <taxon>Taphrinomycotina</taxon>
        <taxon>Schizosaccharomycetes</taxon>
        <taxon>Schizosaccharomycetales</taxon>
        <taxon>Schizosaccharomycetaceae</taxon>
        <taxon>Schizosaccharomyces</taxon>
    </lineage>
</organism>
<dbReference type="Pfam" id="PF02893">
    <property type="entry name" value="GRAM"/>
    <property type="match status" value="1"/>
</dbReference>
<dbReference type="EMBL" id="CP115612">
    <property type="protein sequence ID" value="WBW73661.1"/>
    <property type="molecule type" value="Genomic_DNA"/>
</dbReference>
<dbReference type="GO" id="GO:0005096">
    <property type="term" value="F:GTPase activator activity"/>
    <property type="evidence" value="ECO:0007669"/>
    <property type="project" value="TreeGrafter"/>
</dbReference>
<dbReference type="SMART" id="SM00164">
    <property type="entry name" value="TBC"/>
    <property type="match status" value="1"/>
</dbReference>
<accession>A0AAE9WC96</accession>
<dbReference type="Gene3D" id="1.10.472.80">
    <property type="entry name" value="Ypt/Rab-GAP domain of gyp1p, domain 3"/>
    <property type="match status" value="1"/>
</dbReference>
<dbReference type="PANTHER" id="PTHR47219">
    <property type="entry name" value="RAB GTPASE-ACTIVATING PROTEIN 1-LIKE"/>
    <property type="match status" value="1"/>
</dbReference>
<dbReference type="Gene3D" id="2.30.29.30">
    <property type="entry name" value="Pleckstrin-homology domain (PH domain)/Phosphotyrosine-binding domain (PTB)"/>
    <property type="match status" value="1"/>
</dbReference>
<dbReference type="GO" id="GO:0031267">
    <property type="term" value="F:small GTPase binding"/>
    <property type="evidence" value="ECO:0007669"/>
    <property type="project" value="TreeGrafter"/>
</dbReference>
<dbReference type="AlphaFoldDB" id="A0AAE9WC96"/>
<dbReference type="SUPFAM" id="SSF47923">
    <property type="entry name" value="Ypt/Rab-GAP domain of gyp1p"/>
    <property type="match status" value="2"/>
</dbReference>
<dbReference type="SMART" id="SM00568">
    <property type="entry name" value="GRAM"/>
    <property type="match status" value="1"/>
</dbReference>
<dbReference type="Proteomes" id="UP001212411">
    <property type="component" value="Chromosome 2"/>
</dbReference>
<dbReference type="Pfam" id="PF00566">
    <property type="entry name" value="RabGAP-TBC"/>
    <property type="match status" value="1"/>
</dbReference>
<feature type="domain" description="Rab-GAP TBC" evidence="1">
    <location>
        <begin position="228"/>
        <end position="416"/>
    </location>
</feature>
<gene>
    <name evidence="2" type="primary">gyp2</name>
    <name evidence="2" type="ORF">SOMG_03041</name>
</gene>
<evidence type="ECO:0000313" key="2">
    <source>
        <dbReference type="EMBL" id="WBW73661.1"/>
    </source>
</evidence>
<dbReference type="PANTHER" id="PTHR47219:SF20">
    <property type="entry name" value="TBC1 DOMAIN FAMILY MEMBER 2B"/>
    <property type="match status" value="1"/>
</dbReference>
<keyword evidence="3" id="KW-1185">Reference proteome</keyword>
<dbReference type="InterPro" id="IPR011993">
    <property type="entry name" value="PH-like_dom_sf"/>
</dbReference>
<name>A0AAE9WC96_9SCHI</name>
<dbReference type="Gene3D" id="1.10.238.10">
    <property type="entry name" value="EF-hand"/>
    <property type="match status" value="1"/>
</dbReference>
<dbReference type="InterPro" id="IPR050302">
    <property type="entry name" value="Rab_GAP_TBC_domain"/>
</dbReference>
<dbReference type="GeneID" id="80876521"/>
<dbReference type="KEGG" id="som:SOMG_03041"/>
<dbReference type="InterPro" id="IPR035969">
    <property type="entry name" value="Rab-GAP_TBC_sf"/>
</dbReference>